<dbReference type="AlphaFoldDB" id="A0A9D1KRR7"/>
<reference evidence="2" key="1">
    <citation type="submission" date="2020-10" db="EMBL/GenBank/DDBJ databases">
        <authorList>
            <person name="Gilroy R."/>
        </authorList>
    </citation>
    <scope>NUCLEOTIDE SEQUENCE</scope>
    <source>
        <strain evidence="2">ChiBcec7-5410</strain>
    </source>
</reference>
<dbReference type="Proteomes" id="UP000824160">
    <property type="component" value="Unassembled WGS sequence"/>
</dbReference>
<protein>
    <recommendedName>
        <fullName evidence="1">Cysteine-rich CPCC domain-containing protein</fullName>
    </recommendedName>
</protein>
<organism evidence="2 3">
    <name type="scientific">Candidatus Faecivivens stercoripullorum</name>
    <dbReference type="NCBI Taxonomy" id="2840805"/>
    <lineage>
        <taxon>Bacteria</taxon>
        <taxon>Bacillati</taxon>
        <taxon>Bacillota</taxon>
        <taxon>Clostridia</taxon>
        <taxon>Eubacteriales</taxon>
        <taxon>Oscillospiraceae</taxon>
        <taxon>Oscillospiraceae incertae sedis</taxon>
        <taxon>Candidatus Faecivivens</taxon>
    </lineage>
</organism>
<reference evidence="2" key="2">
    <citation type="journal article" date="2021" name="PeerJ">
        <title>Extensive microbial diversity within the chicken gut microbiome revealed by metagenomics and culture.</title>
        <authorList>
            <person name="Gilroy R."/>
            <person name="Ravi A."/>
            <person name="Getino M."/>
            <person name="Pursley I."/>
            <person name="Horton D.L."/>
            <person name="Alikhan N.F."/>
            <person name="Baker D."/>
            <person name="Gharbi K."/>
            <person name="Hall N."/>
            <person name="Watson M."/>
            <person name="Adriaenssens E.M."/>
            <person name="Foster-Nyarko E."/>
            <person name="Jarju S."/>
            <person name="Secka A."/>
            <person name="Antonio M."/>
            <person name="Oren A."/>
            <person name="Chaudhuri R.R."/>
            <person name="La Ragione R."/>
            <person name="Hildebrand F."/>
            <person name="Pallen M.J."/>
        </authorList>
    </citation>
    <scope>NUCLEOTIDE SEQUENCE</scope>
    <source>
        <strain evidence="2">ChiBcec7-5410</strain>
    </source>
</reference>
<feature type="domain" description="Cysteine-rich CPCC" evidence="1">
    <location>
        <begin position="8"/>
        <end position="59"/>
    </location>
</feature>
<name>A0A9D1KRR7_9FIRM</name>
<dbReference type="Pfam" id="PF14206">
    <property type="entry name" value="Cys_rich_CPCC"/>
    <property type="match status" value="1"/>
</dbReference>
<dbReference type="InterPro" id="IPR025983">
    <property type="entry name" value="Cys_rich_CPCC"/>
</dbReference>
<accession>A0A9D1KRR7</accession>
<evidence type="ECO:0000259" key="1">
    <source>
        <dbReference type="Pfam" id="PF14206"/>
    </source>
</evidence>
<evidence type="ECO:0000313" key="2">
    <source>
        <dbReference type="EMBL" id="HIT93746.1"/>
    </source>
</evidence>
<evidence type="ECO:0000313" key="3">
    <source>
        <dbReference type="Proteomes" id="UP000824160"/>
    </source>
</evidence>
<proteinExistence type="predicted"/>
<dbReference type="EMBL" id="DVLW01000030">
    <property type="protein sequence ID" value="HIT93746.1"/>
    <property type="molecule type" value="Genomic_DNA"/>
</dbReference>
<gene>
    <name evidence="2" type="ORF">IAC43_01020</name>
</gene>
<comment type="caution">
    <text evidence="2">The sequence shown here is derived from an EMBL/GenBank/DDBJ whole genome shotgun (WGS) entry which is preliminary data.</text>
</comment>
<sequence>MERNGKICPCCGKHQFTYDDGYEICPVCGWEDDALQRDDPDFAGGANEMSLNRAREAYSRGEKVY</sequence>